<organism evidence="3 4">
    <name type="scientific">Leeia aquatica</name>
    <dbReference type="NCBI Taxonomy" id="2725557"/>
    <lineage>
        <taxon>Bacteria</taxon>
        <taxon>Pseudomonadati</taxon>
        <taxon>Pseudomonadota</taxon>
        <taxon>Betaproteobacteria</taxon>
        <taxon>Neisseriales</taxon>
        <taxon>Leeiaceae</taxon>
        <taxon>Leeia</taxon>
    </lineage>
</organism>
<evidence type="ECO:0000259" key="1">
    <source>
        <dbReference type="PROSITE" id="PS51831"/>
    </source>
</evidence>
<evidence type="ECO:0000313" key="4">
    <source>
        <dbReference type="Proteomes" id="UP000587991"/>
    </source>
</evidence>
<keyword evidence="4" id="KW-1185">Reference proteome</keyword>
<dbReference type="SMART" id="SM00471">
    <property type="entry name" value="HDc"/>
    <property type="match status" value="1"/>
</dbReference>
<dbReference type="GO" id="GO:0008081">
    <property type="term" value="F:phosphoric diester hydrolase activity"/>
    <property type="evidence" value="ECO:0007669"/>
    <property type="project" value="UniProtKB-ARBA"/>
</dbReference>
<dbReference type="SUPFAM" id="SSF109604">
    <property type="entry name" value="HD-domain/PDEase-like"/>
    <property type="match status" value="1"/>
</dbReference>
<dbReference type="PROSITE" id="PS51831">
    <property type="entry name" value="HD"/>
    <property type="match status" value="1"/>
</dbReference>
<feature type="domain" description="HD" evidence="1">
    <location>
        <begin position="36"/>
        <end position="158"/>
    </location>
</feature>
<proteinExistence type="predicted"/>
<comment type="caution">
    <text evidence="3">The sequence shown here is derived from an EMBL/GenBank/DDBJ whole genome shotgun (WGS) entry which is preliminary data.</text>
</comment>
<dbReference type="Pfam" id="PF13487">
    <property type="entry name" value="HD_5"/>
    <property type="match status" value="1"/>
</dbReference>
<dbReference type="Gene3D" id="1.10.3210.10">
    <property type="entry name" value="Hypothetical protein af1432"/>
    <property type="match status" value="1"/>
</dbReference>
<dbReference type="AlphaFoldDB" id="A0A847RRD0"/>
<dbReference type="CDD" id="cd00077">
    <property type="entry name" value="HDc"/>
    <property type="match status" value="1"/>
</dbReference>
<dbReference type="Proteomes" id="UP000587991">
    <property type="component" value="Unassembled WGS sequence"/>
</dbReference>
<evidence type="ECO:0000313" key="3">
    <source>
        <dbReference type="EMBL" id="NLR73790.1"/>
    </source>
</evidence>
<dbReference type="PROSITE" id="PS51832">
    <property type="entry name" value="HD_GYP"/>
    <property type="match status" value="1"/>
</dbReference>
<dbReference type="EMBL" id="JABAIM010000001">
    <property type="protein sequence ID" value="NLR73790.1"/>
    <property type="molecule type" value="Genomic_DNA"/>
</dbReference>
<dbReference type="RefSeq" id="WP_168875447.1">
    <property type="nucleotide sequence ID" value="NZ_JABAIM010000001.1"/>
</dbReference>
<dbReference type="InterPro" id="IPR052020">
    <property type="entry name" value="Cyclic_di-GMP/3'3'-cGAMP_PDE"/>
</dbReference>
<sequence>MERAALALQGEASVYTGLLRSLLLLAWMVEARDPYTGGHLWRVAHLAELLAEAAGFPSKEVQRIALAAFLHDLGKVGVPDSTLCKQGKLSGEEYQTVQQHAEIGLRLLQPHPLASMVVSVVHHHHERPDGKGYPLGLTGDNIPLDARLVAVCDAFDAMTSHRPYRAGMPVEHALDVIEAGLGQQFDAHLGELFLELGRAGRFSGVVGFCDDGIPLAHCDACGPVLVRDRTAQAGDFTRCPACKAGYRWVLSGASMLAVVDDEGSQHMGWTGSDGSLLDHLVERWAVLL</sequence>
<dbReference type="PANTHER" id="PTHR45228">
    <property type="entry name" value="CYCLIC DI-GMP PHOSPHODIESTERASE TM_0186-RELATED"/>
    <property type="match status" value="1"/>
</dbReference>
<protein>
    <submittedName>
        <fullName evidence="3">HD-GYP domain-containing protein</fullName>
    </submittedName>
</protein>
<dbReference type="InterPro" id="IPR006674">
    <property type="entry name" value="HD_domain"/>
</dbReference>
<reference evidence="3 4" key="1">
    <citation type="submission" date="2020-04" db="EMBL/GenBank/DDBJ databases">
        <title>Draft genome of Leeia sp. IMCC25680.</title>
        <authorList>
            <person name="Song J."/>
            <person name="Cho J.-C."/>
        </authorList>
    </citation>
    <scope>NUCLEOTIDE SEQUENCE [LARGE SCALE GENOMIC DNA]</scope>
    <source>
        <strain evidence="3 4">IMCC25680</strain>
    </source>
</reference>
<gene>
    <name evidence="3" type="ORF">HF682_01270</name>
</gene>
<feature type="domain" description="HD-GYP" evidence="2">
    <location>
        <begin position="14"/>
        <end position="209"/>
    </location>
</feature>
<dbReference type="InterPro" id="IPR003607">
    <property type="entry name" value="HD/PDEase_dom"/>
</dbReference>
<evidence type="ECO:0000259" key="2">
    <source>
        <dbReference type="PROSITE" id="PS51832"/>
    </source>
</evidence>
<accession>A0A847RRD0</accession>
<name>A0A847RRD0_9NEIS</name>
<dbReference type="InterPro" id="IPR037522">
    <property type="entry name" value="HD_GYP_dom"/>
</dbReference>